<dbReference type="HOGENOM" id="CLU_2220652_0_0_9"/>
<dbReference type="STRING" id="1192197.JBW_04429"/>
<dbReference type="InterPro" id="IPR012851">
    <property type="entry name" value="Spore_coat_CotF-like"/>
</dbReference>
<dbReference type="RefSeq" id="WP_007960031.1">
    <property type="nucleotide sequence ID" value="NZ_CP010978.1"/>
</dbReference>
<feature type="region of interest" description="Disordered" evidence="1">
    <location>
        <begin position="1"/>
        <end position="25"/>
    </location>
</feature>
<dbReference type="Proteomes" id="UP000005361">
    <property type="component" value="Chromosome"/>
</dbReference>
<evidence type="ECO:0000313" key="3">
    <source>
        <dbReference type="Proteomes" id="UP000005361"/>
    </source>
</evidence>
<accession>I8TPY4</accession>
<dbReference type="EMBL" id="CP010978">
    <property type="protein sequence ID" value="AJQ29760.1"/>
    <property type="molecule type" value="Genomic_DNA"/>
</dbReference>
<reference evidence="2 3" key="1">
    <citation type="journal article" date="2015" name="Genome Announc.">
        <title>Complete Genome Sequence of Pelosinus fermentans JBW45, a Member of a Remarkably Competitive Group of Negativicutes in the Firmicutes Phylum.</title>
        <authorList>
            <person name="De Leon K.B."/>
            <person name="Utturkar S.M."/>
            <person name="Camilleri L.B."/>
            <person name="Elias D.A."/>
            <person name="Arkin A.P."/>
            <person name="Fields M.W."/>
            <person name="Brown S.D."/>
            <person name="Wall J.D."/>
        </authorList>
    </citation>
    <scope>NUCLEOTIDE SEQUENCE [LARGE SCALE GENOMIC DNA]</scope>
    <source>
        <strain evidence="2 3">JBW45</strain>
    </source>
</reference>
<dbReference type="InterPro" id="IPR012347">
    <property type="entry name" value="Ferritin-like"/>
</dbReference>
<reference evidence="3" key="2">
    <citation type="submission" date="2015-02" db="EMBL/GenBank/DDBJ databases">
        <title>Complete Genome Sequence of Pelosinus fermentans JBW45.</title>
        <authorList>
            <person name="De Leon K.B."/>
            <person name="Utturkar S.M."/>
            <person name="Camilleri L.B."/>
            <person name="Arkin A.P."/>
            <person name="Fields M.W."/>
            <person name="Brown S.D."/>
            <person name="Wall J.D."/>
        </authorList>
    </citation>
    <scope>NUCLEOTIDE SEQUENCE [LARGE SCALE GENOMIC DNA]</scope>
    <source>
        <strain evidence="3">JBW45</strain>
    </source>
</reference>
<dbReference type="Pfam" id="PF07875">
    <property type="entry name" value="Coat_F"/>
    <property type="match status" value="1"/>
</dbReference>
<dbReference type="AlphaFoldDB" id="I8TPY4"/>
<evidence type="ECO:0000313" key="2">
    <source>
        <dbReference type="EMBL" id="AJQ29760.1"/>
    </source>
</evidence>
<name>I8TPY4_9FIRM</name>
<gene>
    <name evidence="2" type="ORF">JBW_04429</name>
</gene>
<proteinExistence type="predicted"/>
<dbReference type="KEGG" id="pft:JBW_04429"/>
<protein>
    <submittedName>
        <fullName evidence="2">Coat F domain protein</fullName>
    </submittedName>
</protein>
<dbReference type="Gene3D" id="1.20.1260.10">
    <property type="match status" value="1"/>
</dbReference>
<evidence type="ECO:0000256" key="1">
    <source>
        <dbReference type="SAM" id="MobiDB-lite"/>
    </source>
</evidence>
<dbReference type="OrthoDB" id="1685263at2"/>
<sequence length="106" mass="12030">MAQAGQQNQQQNQQQQQGQMNGQGSQFADQDILQLALNESKHLAESINSYILEAANDQLRKDYMNVLGDVYSQQKQIFDVMQQKGFYNVENATAQQINKAQSKFSN</sequence>
<organism evidence="2 3">
    <name type="scientific">Pelosinus fermentans JBW45</name>
    <dbReference type="NCBI Taxonomy" id="1192197"/>
    <lineage>
        <taxon>Bacteria</taxon>
        <taxon>Bacillati</taxon>
        <taxon>Bacillota</taxon>
        <taxon>Negativicutes</taxon>
        <taxon>Selenomonadales</taxon>
        <taxon>Sporomusaceae</taxon>
        <taxon>Pelosinus</taxon>
    </lineage>
</organism>
<feature type="compositionally biased region" description="Low complexity" evidence="1">
    <location>
        <begin position="1"/>
        <end position="24"/>
    </location>
</feature>